<dbReference type="Proteomes" id="UP000886523">
    <property type="component" value="Unassembled WGS sequence"/>
</dbReference>
<dbReference type="EMBL" id="MU128933">
    <property type="protein sequence ID" value="KAF9517166.1"/>
    <property type="molecule type" value="Genomic_DNA"/>
</dbReference>
<evidence type="ECO:0000256" key="1">
    <source>
        <dbReference type="SAM" id="SignalP"/>
    </source>
</evidence>
<name>A0A9P6B3U4_9AGAM</name>
<gene>
    <name evidence="2" type="ORF">BS47DRAFT_1483384</name>
</gene>
<sequence>MLFNLATLVLPLMFLGGIATATPLETREVGASKDPVVDVSKLKIPVSPAVVPDSEHMDLEKGAPEPGKLTTSPNSPFHTLASTAVDQFIICSQAGCRGSCTGYALSSLRRNTCYAPRRTFVSFYIYQASGAGLGYPFYVGSARCSSLTYIVRVNECEYSPRPPWLAQAAQDIHTRLRSWWARV</sequence>
<feature type="chain" id="PRO_5040425048" evidence="1">
    <location>
        <begin position="21"/>
        <end position="183"/>
    </location>
</feature>
<evidence type="ECO:0000313" key="2">
    <source>
        <dbReference type="EMBL" id="KAF9517166.1"/>
    </source>
</evidence>
<reference evidence="2" key="1">
    <citation type="journal article" date="2020" name="Nat. Commun.">
        <title>Large-scale genome sequencing of mycorrhizal fungi provides insights into the early evolution of symbiotic traits.</title>
        <authorList>
            <person name="Miyauchi S."/>
            <person name="Kiss E."/>
            <person name="Kuo A."/>
            <person name="Drula E."/>
            <person name="Kohler A."/>
            <person name="Sanchez-Garcia M."/>
            <person name="Morin E."/>
            <person name="Andreopoulos B."/>
            <person name="Barry K.W."/>
            <person name="Bonito G."/>
            <person name="Buee M."/>
            <person name="Carver A."/>
            <person name="Chen C."/>
            <person name="Cichocki N."/>
            <person name="Clum A."/>
            <person name="Culley D."/>
            <person name="Crous P.W."/>
            <person name="Fauchery L."/>
            <person name="Girlanda M."/>
            <person name="Hayes R.D."/>
            <person name="Keri Z."/>
            <person name="LaButti K."/>
            <person name="Lipzen A."/>
            <person name="Lombard V."/>
            <person name="Magnuson J."/>
            <person name="Maillard F."/>
            <person name="Murat C."/>
            <person name="Nolan M."/>
            <person name="Ohm R.A."/>
            <person name="Pangilinan J."/>
            <person name="Pereira M.F."/>
            <person name="Perotto S."/>
            <person name="Peter M."/>
            <person name="Pfister S."/>
            <person name="Riley R."/>
            <person name="Sitrit Y."/>
            <person name="Stielow J.B."/>
            <person name="Szollosi G."/>
            <person name="Zifcakova L."/>
            <person name="Stursova M."/>
            <person name="Spatafora J.W."/>
            <person name="Tedersoo L."/>
            <person name="Vaario L.M."/>
            <person name="Yamada A."/>
            <person name="Yan M."/>
            <person name="Wang P."/>
            <person name="Xu J."/>
            <person name="Bruns T."/>
            <person name="Baldrian P."/>
            <person name="Vilgalys R."/>
            <person name="Dunand C."/>
            <person name="Henrissat B."/>
            <person name="Grigoriev I.V."/>
            <person name="Hibbett D."/>
            <person name="Nagy L.G."/>
            <person name="Martin F.M."/>
        </authorList>
    </citation>
    <scope>NUCLEOTIDE SEQUENCE</scope>
    <source>
        <strain evidence="2">UP504</strain>
    </source>
</reference>
<accession>A0A9P6B3U4</accession>
<proteinExistence type="predicted"/>
<keyword evidence="1" id="KW-0732">Signal</keyword>
<protein>
    <submittedName>
        <fullName evidence="2">Uncharacterized protein</fullName>
    </submittedName>
</protein>
<feature type="signal peptide" evidence="1">
    <location>
        <begin position="1"/>
        <end position="20"/>
    </location>
</feature>
<comment type="caution">
    <text evidence="2">The sequence shown here is derived from an EMBL/GenBank/DDBJ whole genome shotgun (WGS) entry which is preliminary data.</text>
</comment>
<evidence type="ECO:0000313" key="3">
    <source>
        <dbReference type="Proteomes" id="UP000886523"/>
    </source>
</evidence>
<organism evidence="2 3">
    <name type="scientific">Hydnum rufescens UP504</name>
    <dbReference type="NCBI Taxonomy" id="1448309"/>
    <lineage>
        <taxon>Eukaryota</taxon>
        <taxon>Fungi</taxon>
        <taxon>Dikarya</taxon>
        <taxon>Basidiomycota</taxon>
        <taxon>Agaricomycotina</taxon>
        <taxon>Agaricomycetes</taxon>
        <taxon>Cantharellales</taxon>
        <taxon>Hydnaceae</taxon>
        <taxon>Hydnum</taxon>
    </lineage>
</organism>
<dbReference type="AlphaFoldDB" id="A0A9P6B3U4"/>
<keyword evidence="3" id="KW-1185">Reference proteome</keyword>